<gene>
    <name evidence="2" type="ordered locus">Tmath_0202</name>
</gene>
<sequence length="112" mass="12915">MEINPVDNINNINKLQIYLQKHSSDFERIIQQAIRDKDQQKLKEACQQLEAVFIGIMLNEMRKTIPEDPLTGDSLANDVFTSMLYDKYAEMLAQNGSFGLAEQMYNQLSKKV</sequence>
<organism evidence="2 3">
    <name type="scientific">Thermoanaerobacter mathranii subsp. mathranii (strain DSM 11426 / CCUG 53645 / CIP 108742 / A3)</name>
    <dbReference type="NCBI Taxonomy" id="583358"/>
    <lineage>
        <taxon>Bacteria</taxon>
        <taxon>Bacillati</taxon>
        <taxon>Bacillota</taxon>
        <taxon>Clostridia</taxon>
        <taxon>Thermoanaerobacterales</taxon>
        <taxon>Thermoanaerobacteraceae</taxon>
        <taxon>Thermoanaerobacter</taxon>
    </lineage>
</organism>
<dbReference type="InterPro" id="IPR019301">
    <property type="entry name" value="Flagellar_prot_FlgJ_N"/>
</dbReference>
<accession>A0ABN3Z055</accession>
<name>A0ABN3Z055_THEM3</name>
<dbReference type="Pfam" id="PF10135">
    <property type="entry name" value="Rod-binding"/>
    <property type="match status" value="1"/>
</dbReference>
<protein>
    <submittedName>
        <fullName evidence="2">Flagellar protein FlgJ-like protein</fullName>
    </submittedName>
</protein>
<evidence type="ECO:0000313" key="3">
    <source>
        <dbReference type="Proteomes" id="UP000002064"/>
    </source>
</evidence>
<dbReference type="RefSeq" id="WP_013149637.1">
    <property type="nucleotide sequence ID" value="NC_014209.1"/>
</dbReference>
<dbReference type="Proteomes" id="UP000002064">
    <property type="component" value="Chromosome"/>
</dbReference>
<keyword evidence="3" id="KW-1185">Reference proteome</keyword>
<evidence type="ECO:0000259" key="1">
    <source>
        <dbReference type="Pfam" id="PF10135"/>
    </source>
</evidence>
<feature type="domain" description="Flagellar protein FlgJ N-terminal" evidence="1">
    <location>
        <begin position="60"/>
        <end position="107"/>
    </location>
</feature>
<dbReference type="EMBL" id="CP002032">
    <property type="protein sequence ID" value="ADH59986.1"/>
    <property type="molecule type" value="Genomic_DNA"/>
</dbReference>
<reference evidence="2 3" key="1">
    <citation type="submission" date="2010-05" db="EMBL/GenBank/DDBJ databases">
        <title>Complete sequence of Thermoanaerobacter mathranii subsp. mathranii mathranii str. A3.</title>
        <authorList>
            <consortium name="US DOE Joint Genome Institute"/>
            <person name="Lucas S."/>
            <person name="Copeland A."/>
            <person name="Lapidus A."/>
            <person name="Cheng J.-F."/>
            <person name="Bruce D."/>
            <person name="Goodwin L."/>
            <person name="Pitluck S."/>
            <person name="Held B."/>
            <person name="Detter J.C."/>
            <person name="Han C."/>
            <person name="Tapia R."/>
            <person name="Land M."/>
            <person name="Hauser L."/>
            <person name="Kyrpides N."/>
            <person name="Mikhailova N."/>
            <person name="Zhou J."/>
            <person name="Hemme C."/>
            <person name="Woyke T."/>
        </authorList>
    </citation>
    <scope>NUCLEOTIDE SEQUENCE [LARGE SCALE GENOMIC DNA]</scope>
    <source>
        <strain evidence="2 3">A3</strain>
    </source>
</reference>
<evidence type="ECO:0000313" key="2">
    <source>
        <dbReference type="EMBL" id="ADH59986.1"/>
    </source>
</evidence>
<proteinExistence type="predicted"/>